<dbReference type="Proteomes" id="UP000433309">
    <property type="component" value="Unassembled WGS sequence"/>
</dbReference>
<dbReference type="SUPFAM" id="SSF51206">
    <property type="entry name" value="cAMP-binding domain-like"/>
    <property type="match status" value="1"/>
</dbReference>
<feature type="domain" description="Cyclic nucleotide-binding" evidence="3">
    <location>
        <begin position="58"/>
        <end position="161"/>
    </location>
</feature>
<dbReference type="SMART" id="SM00331">
    <property type="entry name" value="PP2C_SIG"/>
    <property type="match status" value="1"/>
</dbReference>
<dbReference type="InterPro" id="IPR001932">
    <property type="entry name" value="PPM-type_phosphatase-like_dom"/>
</dbReference>
<protein>
    <submittedName>
        <fullName evidence="4">SpoIIE family protein phosphatase</fullName>
    </submittedName>
</protein>
<reference evidence="4 5" key="1">
    <citation type="submission" date="2019-11" db="EMBL/GenBank/DDBJ databases">
        <title>Novel species isolated from a subtropical stream in China.</title>
        <authorList>
            <person name="Lu H."/>
        </authorList>
    </citation>
    <scope>NUCLEOTIDE SEQUENCE [LARGE SCALE GENOMIC DNA]</scope>
    <source>
        <strain evidence="4 5">FT80W</strain>
    </source>
</reference>
<comment type="caution">
    <text evidence="4">The sequence shown here is derived from an EMBL/GenBank/DDBJ whole genome shotgun (WGS) entry which is preliminary data.</text>
</comment>
<dbReference type="SMART" id="SM00100">
    <property type="entry name" value="cNMP"/>
    <property type="match status" value="1"/>
</dbReference>
<dbReference type="Gene3D" id="3.60.40.10">
    <property type="entry name" value="PPM-type phosphatase domain"/>
    <property type="match status" value="1"/>
</dbReference>
<evidence type="ECO:0000313" key="5">
    <source>
        <dbReference type="Proteomes" id="UP000433309"/>
    </source>
</evidence>
<accession>A0A6I2L6P2</accession>
<feature type="region of interest" description="Disordered" evidence="2">
    <location>
        <begin position="1"/>
        <end position="23"/>
    </location>
</feature>
<dbReference type="PROSITE" id="PS50042">
    <property type="entry name" value="CNMP_BINDING_3"/>
    <property type="match status" value="1"/>
</dbReference>
<dbReference type="RefSeq" id="WP_154382810.1">
    <property type="nucleotide sequence ID" value="NZ_WKJK01000020.1"/>
</dbReference>
<dbReference type="PANTHER" id="PTHR43156">
    <property type="entry name" value="STAGE II SPORULATION PROTEIN E-RELATED"/>
    <property type="match status" value="1"/>
</dbReference>
<organism evidence="4 5">
    <name type="scientific">Duganella guangzhouensis</name>
    <dbReference type="NCBI Taxonomy" id="2666084"/>
    <lineage>
        <taxon>Bacteria</taxon>
        <taxon>Pseudomonadati</taxon>
        <taxon>Pseudomonadota</taxon>
        <taxon>Betaproteobacteria</taxon>
        <taxon>Burkholderiales</taxon>
        <taxon>Oxalobacteraceae</taxon>
        <taxon>Telluria group</taxon>
        <taxon>Duganella</taxon>
    </lineage>
</organism>
<evidence type="ECO:0000259" key="3">
    <source>
        <dbReference type="PROSITE" id="PS50042"/>
    </source>
</evidence>
<dbReference type="GO" id="GO:0016791">
    <property type="term" value="F:phosphatase activity"/>
    <property type="evidence" value="ECO:0007669"/>
    <property type="project" value="TreeGrafter"/>
</dbReference>
<evidence type="ECO:0000256" key="2">
    <source>
        <dbReference type="SAM" id="MobiDB-lite"/>
    </source>
</evidence>
<sequence>MSDGNSDGAGGRHGASRRPFHRRGERRHGLDHLLQQPRHDNHCVHGERRREGMDWIGLFRQASADAVEAALAEAEVLELPADAPLLHYGEANHNVYILLSGALNVHLDGKAGSAGAIAILPGEVIGELSAIDGAPVSALVVASAASQVLQLSRELFWQKLMALPGVASNLMTTLSGRMRRANDAALLAQRAALELQHLRKELDIARQLQVSMLPLQRPLFPERVDLHACGLMEPASHVGGDLFDAFFIDEHLLFICIGDVSGHGVAAALFMARAIGLLRVLAMSITEPDLLLATLNERLCAGNDTNLFLTLFCGFLDVDTGLLRYSNGGHCPPMLLSGGVASLLTIPKGVLVGAFPGLKFGAMETVLAPGDTLLCYTDGVTEAANAAGEEFSEERCLALLSAWSPQEPLPEALDALRHAVSTFTGQPLLDDDCTMLALRRPG</sequence>
<evidence type="ECO:0000256" key="1">
    <source>
        <dbReference type="ARBA" id="ARBA00022801"/>
    </source>
</evidence>
<dbReference type="Pfam" id="PF07228">
    <property type="entry name" value="SpoIIE"/>
    <property type="match status" value="1"/>
</dbReference>
<name>A0A6I2L6P2_9BURK</name>
<dbReference type="Gene3D" id="2.60.120.10">
    <property type="entry name" value="Jelly Rolls"/>
    <property type="match status" value="1"/>
</dbReference>
<dbReference type="InterPro" id="IPR000595">
    <property type="entry name" value="cNMP-bd_dom"/>
</dbReference>
<dbReference type="EMBL" id="WKJK01000020">
    <property type="protein sequence ID" value="MRW93935.1"/>
    <property type="molecule type" value="Genomic_DNA"/>
</dbReference>
<dbReference type="InterPro" id="IPR018490">
    <property type="entry name" value="cNMP-bd_dom_sf"/>
</dbReference>
<dbReference type="InterPro" id="IPR036457">
    <property type="entry name" value="PPM-type-like_dom_sf"/>
</dbReference>
<dbReference type="InterPro" id="IPR052016">
    <property type="entry name" value="Bact_Sigma-Reg"/>
</dbReference>
<dbReference type="Pfam" id="PF00027">
    <property type="entry name" value="cNMP_binding"/>
    <property type="match status" value="1"/>
</dbReference>
<feature type="compositionally biased region" description="Basic residues" evidence="2">
    <location>
        <begin position="14"/>
        <end position="23"/>
    </location>
</feature>
<dbReference type="InterPro" id="IPR014710">
    <property type="entry name" value="RmlC-like_jellyroll"/>
</dbReference>
<dbReference type="SUPFAM" id="SSF81606">
    <property type="entry name" value="PP2C-like"/>
    <property type="match status" value="1"/>
</dbReference>
<dbReference type="CDD" id="cd00038">
    <property type="entry name" value="CAP_ED"/>
    <property type="match status" value="1"/>
</dbReference>
<evidence type="ECO:0000313" key="4">
    <source>
        <dbReference type="EMBL" id="MRW93935.1"/>
    </source>
</evidence>
<gene>
    <name evidence="4" type="ORF">GJ699_28490</name>
</gene>
<dbReference type="PANTHER" id="PTHR43156:SF2">
    <property type="entry name" value="STAGE II SPORULATION PROTEIN E"/>
    <property type="match status" value="1"/>
</dbReference>
<dbReference type="AlphaFoldDB" id="A0A6I2L6P2"/>
<keyword evidence="1" id="KW-0378">Hydrolase</keyword>
<proteinExistence type="predicted"/>
<keyword evidence="5" id="KW-1185">Reference proteome</keyword>